<organism evidence="2">
    <name type="scientific">Cyanothece sp. (strain PCC 7425 / ATCC 29141)</name>
    <dbReference type="NCBI Taxonomy" id="395961"/>
    <lineage>
        <taxon>Bacteria</taxon>
        <taxon>Bacillati</taxon>
        <taxon>Cyanobacteriota</taxon>
        <taxon>Cyanophyceae</taxon>
        <taxon>Gomontiellales</taxon>
        <taxon>Cyanothecaceae</taxon>
        <taxon>Cyanothece</taxon>
    </lineage>
</organism>
<dbReference type="GO" id="GO:0020037">
    <property type="term" value="F:heme binding"/>
    <property type="evidence" value="ECO:0007669"/>
    <property type="project" value="InterPro"/>
</dbReference>
<dbReference type="InterPro" id="IPR044398">
    <property type="entry name" value="Globin-sensor_dom"/>
</dbReference>
<protein>
    <recommendedName>
        <fullName evidence="1">Globin-sensor domain-containing protein</fullName>
    </recommendedName>
</protein>
<dbReference type="Pfam" id="PF11563">
    <property type="entry name" value="Protoglobin"/>
    <property type="match status" value="1"/>
</dbReference>
<dbReference type="Gene3D" id="1.10.490.10">
    <property type="entry name" value="Globins"/>
    <property type="match status" value="1"/>
</dbReference>
<sequence>MDMVLEPSVFMTKMISRVAFSNEDQNLLQSNSDWGLSVAPEMATHFYSYLDRDPEMAAILNAQEGRRHRLNETFVQWFHEMFTGIDHWGNSYAERRWRIGLVHVRIGIGPQHVVPAMATVVHAIGNRLKTDGKPEELRDALSRICMVDLAFIEQAYVEVTASAVLNETGWTEGLFRRLIATGAGAL</sequence>
<gene>
    <name evidence="2" type="ordered locus">Cyan7425_2403</name>
</gene>
<dbReference type="SUPFAM" id="SSF46458">
    <property type="entry name" value="Globin-like"/>
    <property type="match status" value="1"/>
</dbReference>
<evidence type="ECO:0000259" key="1">
    <source>
        <dbReference type="Pfam" id="PF11563"/>
    </source>
</evidence>
<dbReference type="eggNOG" id="ENOG502ZBS8">
    <property type="taxonomic scope" value="Bacteria"/>
</dbReference>
<reference evidence="2" key="1">
    <citation type="submission" date="2009-01" db="EMBL/GenBank/DDBJ databases">
        <title>Complete sequence of chromosome Cyanothece sp. PCC 7425.</title>
        <authorList>
            <consortium name="US DOE Joint Genome Institute"/>
            <person name="Lucas S."/>
            <person name="Copeland A."/>
            <person name="Lapidus A."/>
            <person name="Glavina del Rio T."/>
            <person name="Dalin E."/>
            <person name="Tice H."/>
            <person name="Bruce D."/>
            <person name="Goodwin L."/>
            <person name="Pitluck S."/>
            <person name="Sims D."/>
            <person name="Meineke L."/>
            <person name="Brettin T."/>
            <person name="Detter J.C."/>
            <person name="Han C."/>
            <person name="Larimer F."/>
            <person name="Land M."/>
            <person name="Hauser L."/>
            <person name="Kyrpides N."/>
            <person name="Ovchinnikova G."/>
            <person name="Liberton M."/>
            <person name="Stoeckel J."/>
            <person name="Banerjee A."/>
            <person name="Singh A."/>
            <person name="Page L."/>
            <person name="Sato H."/>
            <person name="Zhao L."/>
            <person name="Sherman L."/>
            <person name="Pakrasi H."/>
            <person name="Richardson P."/>
        </authorList>
    </citation>
    <scope>NUCLEOTIDE SEQUENCE</scope>
    <source>
        <strain evidence="2">PCC 7425</strain>
    </source>
</reference>
<dbReference type="KEGG" id="cyn:Cyan7425_2403"/>
<proteinExistence type="predicted"/>
<name>B8HX70_CYAP4</name>
<dbReference type="GO" id="GO:0019825">
    <property type="term" value="F:oxygen binding"/>
    <property type="evidence" value="ECO:0007669"/>
    <property type="project" value="InterPro"/>
</dbReference>
<dbReference type="HOGENOM" id="CLU_1474512_0_0_3"/>
<evidence type="ECO:0000313" key="2">
    <source>
        <dbReference type="EMBL" id="ACL44761.1"/>
    </source>
</evidence>
<dbReference type="STRING" id="395961.Cyan7425_2403"/>
<dbReference type="AlphaFoldDB" id="B8HX70"/>
<dbReference type="InterPro" id="IPR009050">
    <property type="entry name" value="Globin-like_sf"/>
</dbReference>
<feature type="domain" description="Globin-sensor" evidence="1">
    <location>
        <begin position="13"/>
        <end position="158"/>
    </location>
</feature>
<dbReference type="InterPro" id="IPR012292">
    <property type="entry name" value="Globin/Proto"/>
</dbReference>
<dbReference type="EMBL" id="CP001344">
    <property type="protein sequence ID" value="ACL44761.1"/>
    <property type="molecule type" value="Genomic_DNA"/>
</dbReference>
<accession>B8HX70</accession>